<evidence type="ECO:0000313" key="3">
    <source>
        <dbReference type="Proteomes" id="UP001215598"/>
    </source>
</evidence>
<organism evidence="2 3">
    <name type="scientific">Mycena metata</name>
    <dbReference type="NCBI Taxonomy" id="1033252"/>
    <lineage>
        <taxon>Eukaryota</taxon>
        <taxon>Fungi</taxon>
        <taxon>Dikarya</taxon>
        <taxon>Basidiomycota</taxon>
        <taxon>Agaricomycotina</taxon>
        <taxon>Agaricomycetes</taxon>
        <taxon>Agaricomycetidae</taxon>
        <taxon>Agaricales</taxon>
        <taxon>Marasmiineae</taxon>
        <taxon>Mycenaceae</taxon>
        <taxon>Mycena</taxon>
    </lineage>
</organism>
<evidence type="ECO:0000313" key="2">
    <source>
        <dbReference type="EMBL" id="KAJ7769886.1"/>
    </source>
</evidence>
<protein>
    <submittedName>
        <fullName evidence="2">Uncharacterized protein</fullName>
    </submittedName>
</protein>
<dbReference type="EMBL" id="JARKIB010000017">
    <property type="protein sequence ID" value="KAJ7769886.1"/>
    <property type="molecule type" value="Genomic_DNA"/>
</dbReference>
<gene>
    <name evidence="2" type="ORF">B0H16DRAFT_1452267</name>
</gene>
<dbReference type="Proteomes" id="UP001215598">
    <property type="component" value="Unassembled WGS sequence"/>
</dbReference>
<feature type="region of interest" description="Disordered" evidence="1">
    <location>
        <begin position="115"/>
        <end position="148"/>
    </location>
</feature>
<comment type="caution">
    <text evidence="2">The sequence shown here is derived from an EMBL/GenBank/DDBJ whole genome shotgun (WGS) entry which is preliminary data.</text>
</comment>
<dbReference type="AlphaFoldDB" id="A0AAD7NPD2"/>
<sequence length="197" mass="22110">MYGIPAWTSHNIKVKWLRGRCAGGCRSGRGMEHKAGSSESAIVAHSQPTKGLALPIETRGTGARLTICPGECWLTSMVELFFCREEPTGLAAGGWKQEETQVFLYPALKGKNRSNWNKSKGEMSRAESTAGWRRRRSKRLEGRENHGRRGRRRLEVIGGEGPWWFGTRASPRISLHLEGWAKIAPPKLRHKNGTFME</sequence>
<reference evidence="2" key="1">
    <citation type="submission" date="2023-03" db="EMBL/GenBank/DDBJ databases">
        <title>Massive genome expansion in bonnet fungi (Mycena s.s.) driven by repeated elements and novel gene families across ecological guilds.</title>
        <authorList>
            <consortium name="Lawrence Berkeley National Laboratory"/>
            <person name="Harder C.B."/>
            <person name="Miyauchi S."/>
            <person name="Viragh M."/>
            <person name="Kuo A."/>
            <person name="Thoen E."/>
            <person name="Andreopoulos B."/>
            <person name="Lu D."/>
            <person name="Skrede I."/>
            <person name="Drula E."/>
            <person name="Henrissat B."/>
            <person name="Morin E."/>
            <person name="Kohler A."/>
            <person name="Barry K."/>
            <person name="LaButti K."/>
            <person name="Morin E."/>
            <person name="Salamov A."/>
            <person name="Lipzen A."/>
            <person name="Mereny Z."/>
            <person name="Hegedus B."/>
            <person name="Baldrian P."/>
            <person name="Stursova M."/>
            <person name="Weitz H."/>
            <person name="Taylor A."/>
            <person name="Grigoriev I.V."/>
            <person name="Nagy L.G."/>
            <person name="Martin F."/>
            <person name="Kauserud H."/>
        </authorList>
    </citation>
    <scope>NUCLEOTIDE SEQUENCE</scope>
    <source>
        <strain evidence="2">CBHHK182m</strain>
    </source>
</reference>
<evidence type="ECO:0000256" key="1">
    <source>
        <dbReference type="SAM" id="MobiDB-lite"/>
    </source>
</evidence>
<proteinExistence type="predicted"/>
<name>A0AAD7NPD2_9AGAR</name>
<accession>A0AAD7NPD2</accession>
<keyword evidence="3" id="KW-1185">Reference proteome</keyword>